<proteinExistence type="predicted"/>
<dbReference type="AlphaFoldDB" id="A0A243W997"/>
<protein>
    <submittedName>
        <fullName evidence="1">Uncharacterized protein</fullName>
    </submittedName>
</protein>
<name>A0A243W997_9BACT</name>
<dbReference type="EMBL" id="MTSE01000013">
    <property type="protein sequence ID" value="OUJ71985.1"/>
    <property type="molecule type" value="Genomic_DNA"/>
</dbReference>
<reference evidence="1 2" key="1">
    <citation type="submission" date="2017-01" db="EMBL/GenBank/DDBJ databases">
        <title>A new Hymenobacter.</title>
        <authorList>
            <person name="Liang Y."/>
            <person name="Feng F."/>
        </authorList>
    </citation>
    <scope>NUCLEOTIDE SEQUENCE [LARGE SCALE GENOMIC DNA]</scope>
    <source>
        <strain evidence="1">MIMBbqt21</strain>
    </source>
</reference>
<keyword evidence="2" id="KW-1185">Reference proteome</keyword>
<organism evidence="1 2">
    <name type="scientific">Hymenobacter crusticola</name>
    <dbReference type="NCBI Taxonomy" id="1770526"/>
    <lineage>
        <taxon>Bacteria</taxon>
        <taxon>Pseudomonadati</taxon>
        <taxon>Bacteroidota</taxon>
        <taxon>Cytophagia</taxon>
        <taxon>Cytophagales</taxon>
        <taxon>Hymenobacteraceae</taxon>
        <taxon>Hymenobacter</taxon>
    </lineage>
</organism>
<accession>A0A243W997</accession>
<gene>
    <name evidence="1" type="ORF">BXP70_20455</name>
</gene>
<dbReference type="Proteomes" id="UP000194873">
    <property type="component" value="Unassembled WGS sequence"/>
</dbReference>
<evidence type="ECO:0000313" key="2">
    <source>
        <dbReference type="Proteomes" id="UP000194873"/>
    </source>
</evidence>
<comment type="caution">
    <text evidence="1">The sequence shown here is derived from an EMBL/GenBank/DDBJ whole genome shotgun (WGS) entry which is preliminary data.</text>
</comment>
<sequence>MDATANQFPSSLSDLCFAQAVLTNKLRRQRPDSDDFKQCQLELQVITGKITTIRRDLGNLDTL</sequence>
<evidence type="ECO:0000313" key="1">
    <source>
        <dbReference type="EMBL" id="OUJ71985.1"/>
    </source>
</evidence>
<dbReference type="RefSeq" id="WP_086595969.1">
    <property type="nucleotide sequence ID" value="NZ_MTSE01000013.1"/>
</dbReference>